<organism evidence="11 12">
    <name type="scientific">Candidatus Magasanikbacteria bacterium CG10_big_fil_rev_8_21_14_0_10_47_10</name>
    <dbReference type="NCBI Taxonomy" id="1974652"/>
    <lineage>
        <taxon>Bacteria</taxon>
        <taxon>Candidatus Magasanikiibacteriota</taxon>
    </lineage>
</organism>
<dbReference type="Gene3D" id="3.40.50.300">
    <property type="entry name" value="P-loop containing nucleotide triphosphate hydrolases"/>
    <property type="match status" value="1"/>
</dbReference>
<feature type="transmembrane region" description="Helical" evidence="8">
    <location>
        <begin position="167"/>
        <end position="187"/>
    </location>
</feature>
<dbReference type="GO" id="GO:0034040">
    <property type="term" value="F:ATPase-coupled lipid transmembrane transporter activity"/>
    <property type="evidence" value="ECO:0007669"/>
    <property type="project" value="TreeGrafter"/>
</dbReference>
<reference evidence="12" key="1">
    <citation type="submission" date="2017-09" db="EMBL/GenBank/DDBJ databases">
        <title>Depth-based differentiation of microbial function through sediment-hosted aquifers and enrichment of novel symbionts in the deep terrestrial subsurface.</title>
        <authorList>
            <person name="Probst A.J."/>
            <person name="Ladd B."/>
            <person name="Jarett J.K."/>
            <person name="Geller-Mcgrath D.E."/>
            <person name="Sieber C.M.K."/>
            <person name="Emerson J.B."/>
            <person name="Anantharaman K."/>
            <person name="Thomas B.C."/>
            <person name="Malmstrom R."/>
            <person name="Stieglmeier M."/>
            <person name="Klingl A."/>
            <person name="Woyke T."/>
            <person name="Ryan C.M."/>
            <person name="Banfield J.F."/>
        </authorList>
    </citation>
    <scope>NUCLEOTIDE SEQUENCE [LARGE SCALE GENOMIC DNA]</scope>
</reference>
<dbReference type="GO" id="GO:0140359">
    <property type="term" value="F:ABC-type transporter activity"/>
    <property type="evidence" value="ECO:0007669"/>
    <property type="project" value="InterPro"/>
</dbReference>
<dbReference type="PROSITE" id="PS50893">
    <property type="entry name" value="ABC_TRANSPORTER_2"/>
    <property type="match status" value="1"/>
</dbReference>
<dbReference type="InterPro" id="IPR003593">
    <property type="entry name" value="AAA+_ATPase"/>
</dbReference>
<gene>
    <name evidence="11" type="ORF">COU35_02990</name>
</gene>
<dbReference type="GO" id="GO:0016887">
    <property type="term" value="F:ATP hydrolysis activity"/>
    <property type="evidence" value="ECO:0007669"/>
    <property type="project" value="InterPro"/>
</dbReference>
<dbReference type="PANTHER" id="PTHR24221">
    <property type="entry name" value="ATP-BINDING CASSETTE SUB-FAMILY B"/>
    <property type="match status" value="1"/>
</dbReference>
<dbReference type="Pfam" id="PF00664">
    <property type="entry name" value="ABC_membrane"/>
    <property type="match status" value="1"/>
</dbReference>
<evidence type="ECO:0000256" key="6">
    <source>
        <dbReference type="ARBA" id="ARBA00022989"/>
    </source>
</evidence>
<feature type="domain" description="ABC transmembrane type-1" evidence="10">
    <location>
        <begin position="24"/>
        <end position="309"/>
    </location>
</feature>
<name>A0A2H0TQH3_9BACT</name>
<keyword evidence="2" id="KW-0813">Transport</keyword>
<dbReference type="PROSITE" id="PS00211">
    <property type="entry name" value="ABC_TRANSPORTER_1"/>
    <property type="match status" value="1"/>
</dbReference>
<dbReference type="GO" id="GO:0005886">
    <property type="term" value="C:plasma membrane"/>
    <property type="evidence" value="ECO:0007669"/>
    <property type="project" value="UniProtKB-SubCell"/>
</dbReference>
<evidence type="ECO:0000256" key="3">
    <source>
        <dbReference type="ARBA" id="ARBA00022692"/>
    </source>
</evidence>
<protein>
    <submittedName>
        <fullName evidence="11">ABC transporter ATP-binding protein</fullName>
    </submittedName>
</protein>
<dbReference type="InterPro" id="IPR003439">
    <property type="entry name" value="ABC_transporter-like_ATP-bd"/>
</dbReference>
<evidence type="ECO:0000256" key="7">
    <source>
        <dbReference type="ARBA" id="ARBA00023136"/>
    </source>
</evidence>
<dbReference type="InterPro" id="IPR011527">
    <property type="entry name" value="ABC1_TM_dom"/>
</dbReference>
<dbReference type="InterPro" id="IPR039421">
    <property type="entry name" value="Type_1_exporter"/>
</dbReference>
<evidence type="ECO:0000313" key="12">
    <source>
        <dbReference type="Proteomes" id="UP000230154"/>
    </source>
</evidence>
<feature type="transmembrane region" description="Helical" evidence="8">
    <location>
        <begin position="62"/>
        <end position="81"/>
    </location>
</feature>
<feature type="transmembrane region" description="Helical" evidence="8">
    <location>
        <begin position="248"/>
        <end position="270"/>
    </location>
</feature>
<keyword evidence="5 11" id="KW-0067">ATP-binding</keyword>
<proteinExistence type="predicted"/>
<dbReference type="InterPro" id="IPR017871">
    <property type="entry name" value="ABC_transporter-like_CS"/>
</dbReference>
<dbReference type="CDD" id="cd07346">
    <property type="entry name" value="ABC_6TM_exporters"/>
    <property type="match status" value="1"/>
</dbReference>
<dbReference type="GO" id="GO:0005524">
    <property type="term" value="F:ATP binding"/>
    <property type="evidence" value="ECO:0007669"/>
    <property type="project" value="UniProtKB-KW"/>
</dbReference>
<keyword evidence="4" id="KW-0547">Nucleotide-binding</keyword>
<evidence type="ECO:0000259" key="10">
    <source>
        <dbReference type="PROSITE" id="PS50929"/>
    </source>
</evidence>
<evidence type="ECO:0000256" key="2">
    <source>
        <dbReference type="ARBA" id="ARBA00022448"/>
    </source>
</evidence>
<dbReference type="EMBL" id="PFCB01000022">
    <property type="protein sequence ID" value="PIR74389.1"/>
    <property type="molecule type" value="Genomic_DNA"/>
</dbReference>
<dbReference type="SUPFAM" id="SSF90123">
    <property type="entry name" value="ABC transporter transmembrane region"/>
    <property type="match status" value="1"/>
</dbReference>
<dbReference type="SUPFAM" id="SSF52540">
    <property type="entry name" value="P-loop containing nucleoside triphosphate hydrolases"/>
    <property type="match status" value="1"/>
</dbReference>
<keyword evidence="3 8" id="KW-0812">Transmembrane</keyword>
<feature type="transmembrane region" description="Helical" evidence="8">
    <location>
        <begin position="21"/>
        <end position="42"/>
    </location>
</feature>
<evidence type="ECO:0000256" key="1">
    <source>
        <dbReference type="ARBA" id="ARBA00004651"/>
    </source>
</evidence>
<evidence type="ECO:0000259" key="9">
    <source>
        <dbReference type="PROSITE" id="PS50893"/>
    </source>
</evidence>
<evidence type="ECO:0000256" key="5">
    <source>
        <dbReference type="ARBA" id="ARBA00022840"/>
    </source>
</evidence>
<dbReference type="Proteomes" id="UP000230154">
    <property type="component" value="Unassembled WGS sequence"/>
</dbReference>
<keyword evidence="6 8" id="KW-1133">Transmembrane helix</keyword>
<dbReference type="SMART" id="SM00382">
    <property type="entry name" value="AAA"/>
    <property type="match status" value="1"/>
</dbReference>
<dbReference type="FunFam" id="3.40.50.300:FF:000287">
    <property type="entry name" value="Multidrug ABC transporter ATP-binding protein"/>
    <property type="match status" value="1"/>
</dbReference>
<dbReference type="InterPro" id="IPR036640">
    <property type="entry name" value="ABC1_TM_sf"/>
</dbReference>
<evidence type="ECO:0000313" key="11">
    <source>
        <dbReference type="EMBL" id="PIR74389.1"/>
    </source>
</evidence>
<feature type="transmembrane region" description="Helical" evidence="8">
    <location>
        <begin position="276"/>
        <end position="298"/>
    </location>
</feature>
<dbReference type="InterPro" id="IPR027417">
    <property type="entry name" value="P-loop_NTPase"/>
</dbReference>
<evidence type="ECO:0000256" key="8">
    <source>
        <dbReference type="SAM" id="Phobius"/>
    </source>
</evidence>
<dbReference type="Gene3D" id="1.20.1560.10">
    <property type="entry name" value="ABC transporter type 1, transmembrane domain"/>
    <property type="match status" value="1"/>
</dbReference>
<dbReference type="PANTHER" id="PTHR24221:SF654">
    <property type="entry name" value="ATP-BINDING CASSETTE SUB-FAMILY B MEMBER 6"/>
    <property type="match status" value="1"/>
</dbReference>
<dbReference type="PROSITE" id="PS50929">
    <property type="entry name" value="ABC_TM1F"/>
    <property type="match status" value="1"/>
</dbReference>
<feature type="domain" description="ABC transporter" evidence="9">
    <location>
        <begin position="343"/>
        <end position="577"/>
    </location>
</feature>
<dbReference type="AlphaFoldDB" id="A0A2H0TQH3"/>
<dbReference type="Pfam" id="PF00005">
    <property type="entry name" value="ABC_tran"/>
    <property type="match status" value="1"/>
</dbReference>
<evidence type="ECO:0000256" key="4">
    <source>
        <dbReference type="ARBA" id="ARBA00022741"/>
    </source>
</evidence>
<feature type="transmembrane region" description="Helical" evidence="8">
    <location>
        <begin position="141"/>
        <end position="161"/>
    </location>
</feature>
<accession>A0A2H0TQH3</accession>
<comment type="caution">
    <text evidence="11">The sequence shown here is derived from an EMBL/GenBank/DDBJ whole genome shotgun (WGS) entry which is preliminary data.</text>
</comment>
<comment type="subcellular location">
    <subcellularLocation>
        <location evidence="1">Cell membrane</location>
        <topology evidence="1">Multi-pass membrane protein</topology>
    </subcellularLocation>
</comment>
<sequence>MKRHTKRTLQIYWESLKGKRVLSFFVILGIVASSIFNLAPPLLYKEFFNTLLAPRDAQTTHALVQIIGFVFIVHFIGWFFWRLTSFIKARIQIRVLGRLFDRVFNSIHHHSVGFFNNTFVGSLVKRVNRFVFAFNELTDTFLYDLLGTGVEIVIITTVLFFQSPVLGWIILGWSVVFIFFNYLFTVYKLKFDIEQSALDSRTTGHIADTVTNQINLKFFASLQSEATLFKKIHGEQLAKRLFRWNLEYTYEAFQTLLMIMLEFAMFYYAIRLWQEGQIQVGDFVLIQAYLITLFNRLWGFARVIRRIYEQLADAEEMTEILETPREIKDLKRAKDLMVKKGAVVFRNVNFFYNKTRPVLKNFSLSLKPGERVALVGPSGAGKSTIIKLLLRFSDIAQGSIIIDKQDIRKVTQDSLHRAMSVVPQDPILFHRSLMDNIRYGKPGATDDEVIEASKAAHCHEFIDELPEQYGTYVGERGVKLSGGERQRVAIARAILKNAPILVLDEATSSLDSESEFYIQEALDVLMKEKTVIVIAHRLSTIMRMDRIILLENGMIAEQGTHTQLLSQHKGRYRRLWELQAGGFIT</sequence>
<keyword evidence="7 8" id="KW-0472">Membrane</keyword>